<sequence>MDSSSPNKSQLPYRPRDYISIFIHTLHLLDLDLLPDFPPTLTESTLRNSSPKAAPPTNLQQRVKSVEWALYRLFETYDPVETREKLQPHFPPSTPRDSLNLRAALYKSLTELKKNGSLPKETVLRKTMLDECKGDKFEELLASFGMLVLRKKVDDDHRDGKKSKNPNPNQNLKLRDVNKNTEQIIPILLAHRTSLQNTLQQRRSLKENAATQTDEIRRLREDIGRRIQSLTQDTLPEDEFRNEDDDEDEGLKDRLNHAFAMDRRWATFLLEGTTAPRLALSDTDTSSQEYPDDKRNDTFVNDADTSNEPMTQLLESLEDRRSHTERLRRLRDNVHRSPPVETTRHSIPSGKFSAAAVLADAGHDDEASVNHNNTQKTVRFGRHQALYLGALST</sequence>
<feature type="coiled-coil region" evidence="1">
    <location>
        <begin position="195"/>
        <end position="222"/>
    </location>
</feature>
<dbReference type="PANTHER" id="PTHR16151:SF2">
    <property type="entry name" value="HAUS AUGMIN-LIKE COMPLEX SUBUNIT 6"/>
    <property type="match status" value="1"/>
</dbReference>
<accession>A0A0D2B8B9</accession>
<evidence type="ECO:0000259" key="3">
    <source>
        <dbReference type="Pfam" id="PF14661"/>
    </source>
</evidence>
<dbReference type="InterPro" id="IPR028163">
    <property type="entry name" value="HAUS_6_N"/>
</dbReference>
<evidence type="ECO:0000313" key="4">
    <source>
        <dbReference type="EMBL" id="KIW48456.1"/>
    </source>
</evidence>
<dbReference type="HOGENOM" id="CLU_698298_0_0_1"/>
<feature type="compositionally biased region" description="Acidic residues" evidence="2">
    <location>
        <begin position="235"/>
        <end position="249"/>
    </location>
</feature>
<dbReference type="Proteomes" id="UP000053342">
    <property type="component" value="Unassembled WGS sequence"/>
</dbReference>
<dbReference type="GO" id="GO:0051225">
    <property type="term" value="P:spindle assembly"/>
    <property type="evidence" value="ECO:0007669"/>
    <property type="project" value="InterPro"/>
</dbReference>
<organism evidence="4 5">
    <name type="scientific">Exophiala oligosperma</name>
    <dbReference type="NCBI Taxonomy" id="215243"/>
    <lineage>
        <taxon>Eukaryota</taxon>
        <taxon>Fungi</taxon>
        <taxon>Dikarya</taxon>
        <taxon>Ascomycota</taxon>
        <taxon>Pezizomycotina</taxon>
        <taxon>Eurotiomycetes</taxon>
        <taxon>Chaetothyriomycetidae</taxon>
        <taxon>Chaetothyriales</taxon>
        <taxon>Herpotrichiellaceae</taxon>
        <taxon>Exophiala</taxon>
    </lineage>
</organism>
<feature type="region of interest" description="Disordered" evidence="2">
    <location>
        <begin position="155"/>
        <end position="176"/>
    </location>
</feature>
<feature type="domain" description="HAUS augmin-like complex subunit 6 N-terminal" evidence="3">
    <location>
        <begin position="22"/>
        <end position="244"/>
    </location>
</feature>
<dbReference type="GO" id="GO:0008017">
    <property type="term" value="F:microtubule binding"/>
    <property type="evidence" value="ECO:0007669"/>
    <property type="project" value="TreeGrafter"/>
</dbReference>
<dbReference type="OrthoDB" id="5575722at2759"/>
<dbReference type="GeneID" id="27353111"/>
<dbReference type="AlphaFoldDB" id="A0A0D2B8B9"/>
<dbReference type="GO" id="GO:1990498">
    <property type="term" value="C:mitotic spindle microtubule"/>
    <property type="evidence" value="ECO:0007669"/>
    <property type="project" value="TreeGrafter"/>
</dbReference>
<protein>
    <recommendedName>
        <fullName evidence="3">HAUS augmin-like complex subunit 6 N-terminal domain-containing protein</fullName>
    </recommendedName>
</protein>
<dbReference type="RefSeq" id="XP_016268672.1">
    <property type="nucleotide sequence ID" value="XM_016401619.1"/>
</dbReference>
<dbReference type="EMBL" id="KN847332">
    <property type="protein sequence ID" value="KIW48456.1"/>
    <property type="molecule type" value="Genomic_DNA"/>
</dbReference>
<dbReference type="VEuPathDB" id="FungiDB:PV06_01037"/>
<proteinExistence type="predicted"/>
<evidence type="ECO:0000256" key="1">
    <source>
        <dbReference type="SAM" id="Coils"/>
    </source>
</evidence>
<dbReference type="InterPro" id="IPR026797">
    <property type="entry name" value="HAUS_6"/>
</dbReference>
<reference evidence="4 5" key="1">
    <citation type="submission" date="2015-01" db="EMBL/GenBank/DDBJ databases">
        <title>The Genome Sequence of Exophiala oligosperma CBS72588.</title>
        <authorList>
            <consortium name="The Broad Institute Genomics Platform"/>
            <person name="Cuomo C."/>
            <person name="de Hoog S."/>
            <person name="Gorbushina A."/>
            <person name="Stielow B."/>
            <person name="Teixiera M."/>
            <person name="Abouelleil A."/>
            <person name="Chapman S.B."/>
            <person name="Priest M."/>
            <person name="Young S.K."/>
            <person name="Wortman J."/>
            <person name="Nusbaum C."/>
            <person name="Birren B."/>
        </authorList>
    </citation>
    <scope>NUCLEOTIDE SEQUENCE [LARGE SCALE GENOMIC DNA]</scope>
    <source>
        <strain evidence="4 5">CBS 72588</strain>
    </source>
</reference>
<keyword evidence="5" id="KW-1185">Reference proteome</keyword>
<dbReference type="GO" id="GO:0070652">
    <property type="term" value="C:HAUS complex"/>
    <property type="evidence" value="ECO:0007669"/>
    <property type="project" value="InterPro"/>
</dbReference>
<keyword evidence="1" id="KW-0175">Coiled coil</keyword>
<gene>
    <name evidence="4" type="ORF">PV06_01037</name>
</gene>
<dbReference type="Pfam" id="PF14661">
    <property type="entry name" value="HAUS6_N"/>
    <property type="match status" value="1"/>
</dbReference>
<feature type="region of interest" description="Disordered" evidence="2">
    <location>
        <begin position="229"/>
        <end position="249"/>
    </location>
</feature>
<dbReference type="STRING" id="215243.A0A0D2B8B9"/>
<feature type="region of interest" description="Disordered" evidence="2">
    <location>
        <begin position="279"/>
        <end position="305"/>
    </location>
</feature>
<evidence type="ECO:0000313" key="5">
    <source>
        <dbReference type="Proteomes" id="UP000053342"/>
    </source>
</evidence>
<evidence type="ECO:0000256" key="2">
    <source>
        <dbReference type="SAM" id="MobiDB-lite"/>
    </source>
</evidence>
<dbReference type="PANTHER" id="PTHR16151">
    <property type="entry name" value="HAUS AUGMIN-LIKE COMPLEX SUBUNIT 6"/>
    <property type="match status" value="1"/>
</dbReference>
<name>A0A0D2B8B9_9EURO</name>